<dbReference type="Gene3D" id="3.40.50.1110">
    <property type="entry name" value="SGNH hydrolase"/>
    <property type="match status" value="1"/>
</dbReference>
<dbReference type="PANTHER" id="PTHR31988">
    <property type="entry name" value="ESTERASE, PUTATIVE (DUF303)-RELATED"/>
    <property type="match status" value="1"/>
</dbReference>
<evidence type="ECO:0000313" key="3">
    <source>
        <dbReference type="EMBL" id="PQO30051.1"/>
    </source>
</evidence>
<keyword evidence="1" id="KW-0378">Hydrolase</keyword>
<reference evidence="3 4" key="1">
    <citation type="submission" date="2018-02" db="EMBL/GenBank/DDBJ databases">
        <title>Comparative genomes isolates from brazilian mangrove.</title>
        <authorList>
            <person name="Araujo J.E."/>
            <person name="Taketani R.G."/>
            <person name="Silva M.C.P."/>
            <person name="Loureco M.V."/>
            <person name="Andreote F.D."/>
        </authorList>
    </citation>
    <scope>NUCLEOTIDE SEQUENCE [LARGE SCALE GENOMIC DNA]</scope>
    <source>
        <strain evidence="3 4">HEX-2 MGV</strain>
    </source>
</reference>
<dbReference type="GO" id="GO:0016788">
    <property type="term" value="F:hydrolase activity, acting on ester bonds"/>
    <property type="evidence" value="ECO:0007669"/>
    <property type="project" value="UniProtKB-ARBA"/>
</dbReference>
<feature type="domain" description="Sialate O-acetylesterase" evidence="2">
    <location>
        <begin position="153"/>
        <end position="264"/>
    </location>
</feature>
<comment type="caution">
    <text evidence="3">The sequence shown here is derived from an EMBL/GenBank/DDBJ whole genome shotgun (WGS) entry which is preliminary data.</text>
</comment>
<dbReference type="InterPro" id="IPR052940">
    <property type="entry name" value="Carb_Esterase_6"/>
</dbReference>
<evidence type="ECO:0000313" key="4">
    <source>
        <dbReference type="Proteomes" id="UP000240009"/>
    </source>
</evidence>
<accession>A0A2S8FD02</accession>
<dbReference type="EMBL" id="PUIA01000040">
    <property type="protein sequence ID" value="PQO30051.1"/>
    <property type="molecule type" value="Genomic_DNA"/>
</dbReference>
<dbReference type="Proteomes" id="UP000240009">
    <property type="component" value="Unassembled WGS sequence"/>
</dbReference>
<name>A0A2S8FD02_9BACT</name>
<organism evidence="3 4">
    <name type="scientific">Blastopirellula marina</name>
    <dbReference type="NCBI Taxonomy" id="124"/>
    <lineage>
        <taxon>Bacteria</taxon>
        <taxon>Pseudomonadati</taxon>
        <taxon>Planctomycetota</taxon>
        <taxon>Planctomycetia</taxon>
        <taxon>Pirellulales</taxon>
        <taxon>Pirellulaceae</taxon>
        <taxon>Blastopirellula</taxon>
    </lineage>
</organism>
<evidence type="ECO:0000256" key="1">
    <source>
        <dbReference type="ARBA" id="ARBA00022801"/>
    </source>
</evidence>
<dbReference type="Pfam" id="PF03629">
    <property type="entry name" value="SASA"/>
    <property type="match status" value="1"/>
</dbReference>
<dbReference type="SUPFAM" id="SSF52266">
    <property type="entry name" value="SGNH hydrolase"/>
    <property type="match status" value="1"/>
</dbReference>
<gene>
    <name evidence="3" type="ORF">C5Y96_15035</name>
</gene>
<protein>
    <submittedName>
        <fullName evidence="3">Sialate O-acetylesterase</fullName>
    </submittedName>
</protein>
<proteinExistence type="predicted"/>
<dbReference type="OrthoDB" id="209830at2"/>
<evidence type="ECO:0000259" key="2">
    <source>
        <dbReference type="Pfam" id="PF03629"/>
    </source>
</evidence>
<dbReference type="InterPro" id="IPR005181">
    <property type="entry name" value="SASA"/>
</dbReference>
<sequence>MSKPVKVYILMGQSNMLEMGKVAGDKEGTLEHAVKSKGLYPYLVDDAGNWTQRSDVRNVAVMGSGGPGKTQVRKNDWLKVAGGKIGVEIGIGQHLGQFHDEPVLILKSAIGNRSLGWDLLPPGSPSYEFTDPKDGKTYLYAGYGQSPLRWEKGTEPEPITWKAGLQYDGDIARAKQVLSELDKYYPGAKEYEIAGFFWWQGDKDRYNAGHSQKYEENLVNLIKQLRQEFDAPRAKFVCATLGQTDKDDASGTEKDIIEAQLAISNPARHPEFKGETATVYTHPLSQGGASNGHYEGNAETYMNAGNAMGAAMVQLLKNQ</sequence>
<dbReference type="AlphaFoldDB" id="A0A2S8FD02"/>
<dbReference type="PANTHER" id="PTHR31988:SF19">
    <property type="entry name" value="9-O-ACETYL-N-ACETYLNEURAMINIC ACID DEACETYLASE-RELATED"/>
    <property type="match status" value="1"/>
</dbReference>
<dbReference type="InterPro" id="IPR036514">
    <property type="entry name" value="SGNH_hydro_sf"/>
</dbReference>